<sequence>MAAPNGRGSWNIIGKFVLAALACLTVAACAEPDDLNANQQAGTINAADYSAFYLWTGVPAPAAMDDAQAVYLLWGELRIDDPSRIVPLRRAAPTAIVDEKWLVVRAERLDWQEAAYTQLTREADRWNRHGGLTGVQVDFDSSTDELGDYAKFLRDIRLRLPEGLKLSATGLMDWPANAPRQELDAMRDALDEIVIQTYRETVTIQDYRRYLAATERLDMPYKVALVEGGEWEAPAQLASDPDFRGFIVFLLGEKHKKVRK</sequence>
<evidence type="ECO:0000313" key="2">
    <source>
        <dbReference type="EMBL" id="MXO57714.1"/>
    </source>
</evidence>
<feature type="signal peptide" evidence="1">
    <location>
        <begin position="1"/>
        <end position="30"/>
    </location>
</feature>
<dbReference type="EMBL" id="WTYS01000001">
    <property type="protein sequence ID" value="MXO57714.1"/>
    <property type="molecule type" value="Genomic_DNA"/>
</dbReference>
<organism evidence="2 3">
    <name type="scientific">Pontixanthobacter gangjinensis</name>
    <dbReference type="NCBI Taxonomy" id="1028742"/>
    <lineage>
        <taxon>Bacteria</taxon>
        <taxon>Pseudomonadati</taxon>
        <taxon>Pseudomonadota</taxon>
        <taxon>Alphaproteobacteria</taxon>
        <taxon>Sphingomonadales</taxon>
        <taxon>Erythrobacteraceae</taxon>
        <taxon>Pontixanthobacter</taxon>
    </lineage>
</organism>
<comment type="caution">
    <text evidence="2">The sequence shown here is derived from an EMBL/GenBank/DDBJ whole genome shotgun (WGS) entry which is preliminary data.</text>
</comment>
<dbReference type="RefSeq" id="WP_160598764.1">
    <property type="nucleotide sequence ID" value="NZ_WTYS01000001.1"/>
</dbReference>
<dbReference type="InterPro" id="IPR021488">
    <property type="entry name" value="DUF3142"/>
</dbReference>
<keyword evidence="3" id="KW-1185">Reference proteome</keyword>
<dbReference type="SUPFAM" id="SSF51445">
    <property type="entry name" value="(Trans)glycosidases"/>
    <property type="match status" value="1"/>
</dbReference>
<evidence type="ECO:0000256" key="1">
    <source>
        <dbReference type="SAM" id="SignalP"/>
    </source>
</evidence>
<accession>A0A6I4SPL1</accession>
<dbReference type="Pfam" id="PF11340">
    <property type="entry name" value="DUF3142"/>
    <property type="match status" value="1"/>
</dbReference>
<reference evidence="2 3" key="1">
    <citation type="submission" date="2019-12" db="EMBL/GenBank/DDBJ databases">
        <title>Genomic-based taxomic classification of the family Erythrobacteraceae.</title>
        <authorList>
            <person name="Xu L."/>
        </authorList>
    </citation>
    <scope>NUCLEOTIDE SEQUENCE [LARGE SCALE GENOMIC DNA]</scope>
    <source>
        <strain evidence="2 3">JCM 17802</strain>
    </source>
</reference>
<gene>
    <name evidence="2" type="ORF">GRI36_12595</name>
</gene>
<evidence type="ECO:0000313" key="3">
    <source>
        <dbReference type="Proteomes" id="UP000468943"/>
    </source>
</evidence>
<protein>
    <submittedName>
        <fullName evidence="2">DUF3142 domain-containing protein</fullName>
    </submittedName>
</protein>
<feature type="chain" id="PRO_5026210584" evidence="1">
    <location>
        <begin position="31"/>
        <end position="260"/>
    </location>
</feature>
<dbReference type="OrthoDB" id="6987031at2"/>
<proteinExistence type="predicted"/>
<dbReference type="InterPro" id="IPR017853">
    <property type="entry name" value="GH"/>
</dbReference>
<dbReference type="PROSITE" id="PS51257">
    <property type="entry name" value="PROKAR_LIPOPROTEIN"/>
    <property type="match status" value="1"/>
</dbReference>
<dbReference type="Proteomes" id="UP000468943">
    <property type="component" value="Unassembled WGS sequence"/>
</dbReference>
<dbReference type="AlphaFoldDB" id="A0A6I4SPL1"/>
<name>A0A6I4SPL1_9SPHN</name>
<keyword evidence="1" id="KW-0732">Signal</keyword>